<comment type="subcellular location">
    <subcellularLocation>
        <location evidence="2">Membrane</location>
        <topology evidence="2">Multi-pass membrane protein</topology>
    </subcellularLocation>
</comment>
<feature type="transmembrane region" description="Helical" evidence="10">
    <location>
        <begin position="136"/>
        <end position="157"/>
    </location>
</feature>
<evidence type="ECO:0000256" key="4">
    <source>
        <dbReference type="ARBA" id="ARBA00022553"/>
    </source>
</evidence>
<dbReference type="STRING" id="360105.CCV52592_0810"/>
<protein>
    <recommendedName>
        <fullName evidence="3">histidine kinase</fullName>
        <ecNumber evidence="3">2.7.13.3</ecNumber>
    </recommendedName>
</protein>
<gene>
    <name evidence="13" type="primary">cprS</name>
    <name evidence="13" type="ORF">CCV52592_0810</name>
</gene>
<dbReference type="Proteomes" id="UP000006380">
    <property type="component" value="Chromosome"/>
</dbReference>
<keyword evidence="4" id="KW-0597">Phosphoprotein</keyword>
<dbReference type="PROSITE" id="PS50885">
    <property type="entry name" value="HAMP"/>
    <property type="match status" value="1"/>
</dbReference>
<proteinExistence type="predicted"/>
<evidence type="ECO:0000256" key="5">
    <source>
        <dbReference type="ARBA" id="ARBA00022679"/>
    </source>
</evidence>
<evidence type="ECO:0000256" key="10">
    <source>
        <dbReference type="SAM" id="Phobius"/>
    </source>
</evidence>
<dbReference type="AlphaFoldDB" id="A7GYV6"/>
<organism evidence="13 14">
    <name type="scientific">Campylobacter curvus (strain 525.92)</name>
    <dbReference type="NCBI Taxonomy" id="360105"/>
    <lineage>
        <taxon>Bacteria</taxon>
        <taxon>Pseudomonadati</taxon>
        <taxon>Campylobacterota</taxon>
        <taxon>Epsilonproteobacteria</taxon>
        <taxon>Campylobacterales</taxon>
        <taxon>Campylobacteraceae</taxon>
        <taxon>Campylobacter</taxon>
    </lineage>
</organism>
<dbReference type="RefSeq" id="WP_009651315.1">
    <property type="nucleotide sequence ID" value="NC_009715.2"/>
</dbReference>
<dbReference type="InterPro" id="IPR003660">
    <property type="entry name" value="HAMP_dom"/>
</dbReference>
<evidence type="ECO:0000256" key="1">
    <source>
        <dbReference type="ARBA" id="ARBA00000085"/>
    </source>
</evidence>
<evidence type="ECO:0000313" key="13">
    <source>
        <dbReference type="EMBL" id="EAT99436.2"/>
    </source>
</evidence>
<sequence>MPRSSVFITITFIFALALVSIFLAFLWLMGYDKQNYTRELNTKYSNVARTNLFYMGGIIDKDEYDRQLKNIDMPEISNEAKKDEILAKASVIEEVSDDIGSSAILLYNKHHYLKIQHLDEIKLLMDKEFQPYRYEVIKAVFIVVAIILLGAYIFVIYKIKPLRRLKRQIDKFANGELDAVRNVSRGNDEISEVSQAFYDAVSQIKALNDSRHLFLRNIMHELKTPITKGLIAAQMIERGKNQERLISVFHKLESLINELAAIEQTTSKIALSNKTSCLVQDLIDEALDIAMIEKGQVNVSEIDEVKLMVDFKLFAIAIKNMIDNGIKYSTDKHVNIVVSNEHIKFITNGERLKNDLSFYIQPFIKGENAQKSFGLGLYIVSNILESHGLKLGYEYKNGLNIFMFENLKDIIVTQNHDAKREQNGG</sequence>
<keyword evidence="7 13" id="KW-0418">Kinase</keyword>
<dbReference type="PANTHER" id="PTHR45528">
    <property type="entry name" value="SENSOR HISTIDINE KINASE CPXA"/>
    <property type="match status" value="1"/>
</dbReference>
<evidence type="ECO:0000256" key="6">
    <source>
        <dbReference type="ARBA" id="ARBA00022692"/>
    </source>
</evidence>
<dbReference type="SUPFAM" id="SSF47384">
    <property type="entry name" value="Homodimeric domain of signal transducing histidine kinase"/>
    <property type="match status" value="1"/>
</dbReference>
<dbReference type="Gene3D" id="1.10.287.130">
    <property type="match status" value="1"/>
</dbReference>
<dbReference type="GO" id="GO:0016020">
    <property type="term" value="C:membrane"/>
    <property type="evidence" value="ECO:0007669"/>
    <property type="project" value="UniProtKB-SubCell"/>
</dbReference>
<dbReference type="GO" id="GO:0000155">
    <property type="term" value="F:phosphorelay sensor kinase activity"/>
    <property type="evidence" value="ECO:0007669"/>
    <property type="project" value="InterPro"/>
</dbReference>
<comment type="catalytic activity">
    <reaction evidence="1">
        <text>ATP + protein L-histidine = ADP + protein N-phospho-L-histidine.</text>
        <dbReference type="EC" id="2.7.13.3"/>
    </reaction>
</comment>
<dbReference type="SUPFAM" id="SSF158472">
    <property type="entry name" value="HAMP domain-like"/>
    <property type="match status" value="1"/>
</dbReference>
<dbReference type="InterPro" id="IPR003661">
    <property type="entry name" value="HisK_dim/P_dom"/>
</dbReference>
<name>A7GYV6_CAMC5</name>
<evidence type="ECO:0000256" key="7">
    <source>
        <dbReference type="ARBA" id="ARBA00022777"/>
    </source>
</evidence>
<evidence type="ECO:0000313" key="14">
    <source>
        <dbReference type="Proteomes" id="UP000006380"/>
    </source>
</evidence>
<dbReference type="Gene3D" id="3.30.565.10">
    <property type="entry name" value="Histidine kinase-like ATPase, C-terminal domain"/>
    <property type="match status" value="1"/>
</dbReference>
<dbReference type="HOGENOM" id="CLU_051843_0_0_7"/>
<keyword evidence="9 10" id="KW-0472">Membrane</keyword>
<dbReference type="InterPro" id="IPR036097">
    <property type="entry name" value="HisK_dim/P_sf"/>
</dbReference>
<dbReference type="InterPro" id="IPR005467">
    <property type="entry name" value="His_kinase_dom"/>
</dbReference>
<dbReference type="EMBL" id="CP000767">
    <property type="protein sequence ID" value="EAT99436.2"/>
    <property type="molecule type" value="Genomic_DNA"/>
</dbReference>
<dbReference type="PANTHER" id="PTHR45528:SF12">
    <property type="entry name" value="SENSOR HISTIDINE KINASE ARSS"/>
    <property type="match status" value="1"/>
</dbReference>
<evidence type="ECO:0000256" key="3">
    <source>
        <dbReference type="ARBA" id="ARBA00012438"/>
    </source>
</evidence>
<evidence type="ECO:0000259" key="11">
    <source>
        <dbReference type="PROSITE" id="PS50109"/>
    </source>
</evidence>
<evidence type="ECO:0000256" key="9">
    <source>
        <dbReference type="ARBA" id="ARBA00023136"/>
    </source>
</evidence>
<dbReference type="KEGG" id="ccv:CCV52592_0810"/>
<dbReference type="InterPro" id="IPR050398">
    <property type="entry name" value="HssS/ArlS-like"/>
</dbReference>
<dbReference type="OrthoDB" id="9812241at2"/>
<feature type="domain" description="HAMP" evidence="12">
    <location>
        <begin position="159"/>
        <end position="209"/>
    </location>
</feature>
<evidence type="ECO:0000259" key="12">
    <source>
        <dbReference type="PROSITE" id="PS50885"/>
    </source>
</evidence>
<dbReference type="NCBIfam" id="NF038389">
    <property type="entry name" value="ArsS_fam_HK"/>
    <property type="match status" value="1"/>
</dbReference>
<feature type="transmembrane region" description="Helical" evidence="10">
    <location>
        <begin position="6"/>
        <end position="28"/>
    </location>
</feature>
<reference evidence="13" key="1">
    <citation type="submission" date="2016-07" db="EMBL/GenBank/DDBJ databases">
        <title>Comparative genomics of the Campylobacter concisus group.</title>
        <authorList>
            <person name="Miller W.G."/>
            <person name="Yee E."/>
            <person name="Chapman M.H."/>
            <person name="Huynh S."/>
            <person name="Bono J.L."/>
            <person name="On S.L.W."/>
            <person name="StLeger J."/>
            <person name="Foster G."/>
            <person name="Parker C.T."/>
        </authorList>
    </citation>
    <scope>NUCLEOTIDE SEQUENCE</scope>
    <source>
        <strain evidence="13">525.92</strain>
    </source>
</reference>
<keyword evidence="6 10" id="KW-0812">Transmembrane</keyword>
<dbReference type="SUPFAM" id="SSF55874">
    <property type="entry name" value="ATPase domain of HSP90 chaperone/DNA topoisomerase II/histidine kinase"/>
    <property type="match status" value="1"/>
</dbReference>
<dbReference type="CDD" id="cd06225">
    <property type="entry name" value="HAMP"/>
    <property type="match status" value="1"/>
</dbReference>
<dbReference type="InterPro" id="IPR047994">
    <property type="entry name" value="ArsS-like"/>
</dbReference>
<keyword evidence="8 10" id="KW-1133">Transmembrane helix</keyword>
<evidence type="ECO:0000256" key="8">
    <source>
        <dbReference type="ARBA" id="ARBA00022989"/>
    </source>
</evidence>
<dbReference type="InterPro" id="IPR036890">
    <property type="entry name" value="HATPase_C_sf"/>
</dbReference>
<dbReference type="EC" id="2.7.13.3" evidence="3"/>
<dbReference type="Pfam" id="PF00672">
    <property type="entry name" value="HAMP"/>
    <property type="match status" value="1"/>
</dbReference>
<feature type="domain" description="Histidine kinase" evidence="11">
    <location>
        <begin position="217"/>
        <end position="392"/>
    </location>
</feature>
<dbReference type="CDD" id="cd00082">
    <property type="entry name" value="HisKA"/>
    <property type="match status" value="1"/>
</dbReference>
<accession>A7GYV6</accession>
<evidence type="ECO:0000256" key="2">
    <source>
        <dbReference type="ARBA" id="ARBA00004141"/>
    </source>
</evidence>
<keyword evidence="5" id="KW-0808">Transferase</keyword>
<dbReference type="PROSITE" id="PS50109">
    <property type="entry name" value="HIS_KIN"/>
    <property type="match status" value="1"/>
</dbReference>
<keyword evidence="14" id="KW-1185">Reference proteome</keyword>